<dbReference type="InterPro" id="IPR019752">
    <property type="entry name" value="Pyrv/ketoisovalerate_OxRed_cat"/>
</dbReference>
<proteinExistence type="predicted"/>
<dbReference type="AlphaFoldDB" id="A0A1Q2HPI9"/>
<evidence type="ECO:0000259" key="2">
    <source>
        <dbReference type="Pfam" id="PF01558"/>
    </source>
</evidence>
<name>A0A1Q2HPI9_9BACT</name>
<dbReference type="OrthoDB" id="9789125at2"/>
<gene>
    <name evidence="3" type="ORF">L21SP3_00994</name>
</gene>
<organism evidence="3 4">
    <name type="scientific">Sedimentisphaera cyanobacteriorum</name>
    <dbReference type="NCBI Taxonomy" id="1940790"/>
    <lineage>
        <taxon>Bacteria</taxon>
        <taxon>Pseudomonadati</taxon>
        <taxon>Planctomycetota</taxon>
        <taxon>Phycisphaerae</taxon>
        <taxon>Sedimentisphaerales</taxon>
        <taxon>Sedimentisphaeraceae</taxon>
        <taxon>Sedimentisphaera</taxon>
    </lineage>
</organism>
<dbReference type="Gene3D" id="3.40.920.10">
    <property type="entry name" value="Pyruvate-ferredoxin oxidoreductase, PFOR, domain III"/>
    <property type="match status" value="1"/>
</dbReference>
<protein>
    <submittedName>
        <fullName evidence="3">Indolepyruvate oxidoreductase subunit beta</fullName>
    </submittedName>
</protein>
<dbReference type="Proteomes" id="UP000188273">
    <property type="component" value="Chromosome"/>
</dbReference>
<feature type="domain" description="Pyruvate/ketoisovalerate oxidoreductase catalytic" evidence="2">
    <location>
        <begin position="3"/>
        <end position="54"/>
    </location>
</feature>
<keyword evidence="1" id="KW-0560">Oxidoreductase</keyword>
<dbReference type="RefSeq" id="WP_077539716.1">
    <property type="nucleotide sequence ID" value="NZ_CP019633.1"/>
</dbReference>
<accession>A0A1Q2HPI9</accession>
<evidence type="ECO:0000256" key="1">
    <source>
        <dbReference type="ARBA" id="ARBA00023002"/>
    </source>
</evidence>
<dbReference type="InterPro" id="IPR052198">
    <property type="entry name" value="IorB_Oxidoreductase"/>
</dbReference>
<dbReference type="PANTHER" id="PTHR43854">
    <property type="entry name" value="INDOLEPYRUVATE OXIDOREDUCTASE SUBUNIT IORB"/>
    <property type="match status" value="1"/>
</dbReference>
<keyword evidence="4" id="KW-1185">Reference proteome</keyword>
<evidence type="ECO:0000313" key="4">
    <source>
        <dbReference type="Proteomes" id="UP000188273"/>
    </source>
</evidence>
<dbReference type="InterPro" id="IPR002869">
    <property type="entry name" value="Pyrv_flavodox_OxRed_cen"/>
</dbReference>
<reference evidence="4" key="1">
    <citation type="submission" date="2017-02" db="EMBL/GenBank/DDBJ databases">
        <title>Comparative genomics and description of representatives of a novel lineage of planctomycetes thriving in anoxic sediments.</title>
        <authorList>
            <person name="Spring S."/>
            <person name="Bunk B."/>
            <person name="Sproer C."/>
            <person name="Klenk H.-P."/>
        </authorList>
    </citation>
    <scope>NUCLEOTIDE SEQUENCE [LARGE SCALE GENOMIC DNA]</scope>
    <source>
        <strain evidence="4">L21-RPul-D3</strain>
    </source>
</reference>
<evidence type="ECO:0000313" key="3">
    <source>
        <dbReference type="EMBL" id="AQQ09194.1"/>
    </source>
</evidence>
<keyword evidence="3" id="KW-0670">Pyruvate</keyword>
<sequence length="55" mass="6058">MKFGNVRAANVVLLGALSKGLDKLSEEAWLEAVKISVKPKFIDLNIKAFKTGREI</sequence>
<dbReference type="EMBL" id="CP019633">
    <property type="protein sequence ID" value="AQQ09194.1"/>
    <property type="molecule type" value="Genomic_DNA"/>
</dbReference>
<dbReference type="PANTHER" id="PTHR43854:SF1">
    <property type="entry name" value="INDOLEPYRUVATE OXIDOREDUCTASE SUBUNIT IORB"/>
    <property type="match status" value="1"/>
</dbReference>
<dbReference type="SUPFAM" id="SSF53323">
    <property type="entry name" value="Pyruvate-ferredoxin oxidoreductase, PFOR, domain III"/>
    <property type="match status" value="1"/>
</dbReference>
<dbReference type="Pfam" id="PF01558">
    <property type="entry name" value="POR"/>
    <property type="match status" value="1"/>
</dbReference>
<dbReference type="STRING" id="1940790.L21SP3_00994"/>
<dbReference type="KEGG" id="pbu:L21SP3_00994"/>
<dbReference type="GO" id="GO:0016903">
    <property type="term" value="F:oxidoreductase activity, acting on the aldehyde or oxo group of donors"/>
    <property type="evidence" value="ECO:0007669"/>
    <property type="project" value="InterPro"/>
</dbReference>